<reference evidence="7 8" key="1">
    <citation type="journal article" date="2021" name="Sci. Rep.">
        <title>The distribution of antibiotic resistance genes in chicken gut microbiota commensals.</title>
        <authorList>
            <person name="Juricova H."/>
            <person name="Matiasovicova J."/>
            <person name="Kubasova T."/>
            <person name="Cejkova D."/>
            <person name="Rychlik I."/>
        </authorList>
    </citation>
    <scope>NUCLEOTIDE SEQUENCE [LARGE SCALE GENOMIC DNA]</scope>
    <source>
        <strain evidence="7 8">An574</strain>
    </source>
</reference>
<dbReference type="SUPFAM" id="SSF53807">
    <property type="entry name" value="Helical backbone' metal receptor"/>
    <property type="match status" value="1"/>
</dbReference>
<evidence type="ECO:0000256" key="3">
    <source>
        <dbReference type="ARBA" id="ARBA00022723"/>
    </source>
</evidence>
<dbReference type="Pfam" id="PF01297">
    <property type="entry name" value="ZnuA"/>
    <property type="match status" value="1"/>
</dbReference>
<organism evidence="7 8">
    <name type="scientific">Limosilactobacillus coleohominis</name>
    <dbReference type="NCBI Taxonomy" id="181675"/>
    <lineage>
        <taxon>Bacteria</taxon>
        <taxon>Bacillati</taxon>
        <taxon>Bacillota</taxon>
        <taxon>Bacilli</taxon>
        <taxon>Lactobacillales</taxon>
        <taxon>Lactobacillaceae</taxon>
        <taxon>Limosilactobacillus</taxon>
    </lineage>
</organism>
<keyword evidence="4" id="KW-0732">Signal</keyword>
<dbReference type="Proteomes" id="UP000785625">
    <property type="component" value="Unassembled WGS sequence"/>
</dbReference>
<evidence type="ECO:0000256" key="1">
    <source>
        <dbReference type="ARBA" id="ARBA00004196"/>
    </source>
</evidence>
<evidence type="ECO:0000256" key="5">
    <source>
        <dbReference type="SAM" id="Coils"/>
    </source>
</evidence>
<dbReference type="PANTHER" id="PTHR42953:SF1">
    <property type="entry name" value="METAL-BINDING PROTEIN HI_0362-RELATED"/>
    <property type="match status" value="1"/>
</dbReference>
<evidence type="ECO:0000256" key="4">
    <source>
        <dbReference type="ARBA" id="ARBA00022729"/>
    </source>
</evidence>
<comment type="subcellular location">
    <subcellularLocation>
        <location evidence="1">Cell envelope</location>
    </subcellularLocation>
</comment>
<dbReference type="RefSeq" id="WP_204785500.1">
    <property type="nucleotide sequence ID" value="NZ_CALVGD010000001.1"/>
</dbReference>
<gene>
    <name evidence="7" type="ORF">H5975_07335</name>
</gene>
<evidence type="ECO:0000313" key="8">
    <source>
        <dbReference type="Proteomes" id="UP000785625"/>
    </source>
</evidence>
<dbReference type="EMBL" id="JACJKU010000095">
    <property type="protein sequence ID" value="MBM6941266.1"/>
    <property type="molecule type" value="Genomic_DNA"/>
</dbReference>
<name>A0ABS2GZL7_9LACO</name>
<evidence type="ECO:0000256" key="6">
    <source>
        <dbReference type="SAM" id="Phobius"/>
    </source>
</evidence>
<feature type="transmembrane region" description="Helical" evidence="6">
    <location>
        <begin position="6"/>
        <end position="26"/>
    </location>
</feature>
<dbReference type="PANTHER" id="PTHR42953">
    <property type="entry name" value="HIGH-AFFINITY ZINC UPTAKE SYSTEM PROTEIN ZNUA-RELATED"/>
    <property type="match status" value="1"/>
</dbReference>
<dbReference type="Gene3D" id="3.40.50.1980">
    <property type="entry name" value="Nitrogenase molybdenum iron protein domain"/>
    <property type="match status" value="2"/>
</dbReference>
<evidence type="ECO:0000256" key="2">
    <source>
        <dbReference type="ARBA" id="ARBA00022448"/>
    </source>
</evidence>
<comment type="caution">
    <text evidence="7">The sequence shown here is derived from an EMBL/GenBank/DDBJ whole genome shotgun (WGS) entry which is preliminary data.</text>
</comment>
<keyword evidence="3" id="KW-0479">Metal-binding</keyword>
<keyword evidence="2" id="KW-0813">Transport</keyword>
<protein>
    <submittedName>
        <fullName evidence="7">Zinc ABC transporter substrate-binding protein</fullName>
    </submittedName>
</protein>
<dbReference type="InterPro" id="IPR050492">
    <property type="entry name" value="Bact_metal-bind_prot9"/>
</dbReference>
<sequence>MNKKRWGLVGLISLLVIVLVLMITGWQPNQKRQQRPIRVVTSLNFYGEVARTVAGKYGEVQSFINSGSVDTHDFQPSTKQARQLSHANVVIENGLGYDEWVNKMVHAADGHQRVINVGQDVAGKKSGDNEHVWYEPTTMSRLAQQLAQQYSKIDPSHRHYYHQQAKRYQKQLAKLNATIERAKRNAQAGNREVLVSEPVFDYALKNMGYKIQNERFAKVVEDGNDPSPQEITQIQSAIRNHEVAFVVNNKQESNSTVRNMVKLARQHDIPVLNVTETKPAHQTYVEWMQSEYDSLIQIQERSK</sequence>
<feature type="coiled-coil region" evidence="5">
    <location>
        <begin position="165"/>
        <end position="192"/>
    </location>
</feature>
<keyword evidence="5" id="KW-0175">Coiled coil</keyword>
<accession>A0ABS2GZL7</accession>
<keyword evidence="6" id="KW-1133">Transmembrane helix</keyword>
<keyword evidence="8" id="KW-1185">Reference proteome</keyword>
<proteinExistence type="predicted"/>
<keyword evidence="6" id="KW-0812">Transmembrane</keyword>
<evidence type="ECO:0000313" key="7">
    <source>
        <dbReference type="EMBL" id="MBM6941266.1"/>
    </source>
</evidence>
<dbReference type="InterPro" id="IPR006127">
    <property type="entry name" value="ZnuA-like"/>
</dbReference>
<keyword evidence="6" id="KW-0472">Membrane</keyword>